<feature type="non-terminal residue" evidence="2">
    <location>
        <position position="98"/>
    </location>
</feature>
<sequence>MRPTDQQLRELAASFGATLTDEDTEFFSDVLGPMFDLTDTALTGPDALPEVKYPRNPGVRPEAEDNPLNAWYYKTDIKGASGGKLAGRTVALKDTVLL</sequence>
<dbReference type="AlphaFoldDB" id="A0A382ZC55"/>
<feature type="region of interest" description="Disordered" evidence="1">
    <location>
        <begin position="46"/>
        <end position="65"/>
    </location>
</feature>
<proteinExistence type="predicted"/>
<evidence type="ECO:0000313" key="2">
    <source>
        <dbReference type="EMBL" id="SVD93077.1"/>
    </source>
</evidence>
<protein>
    <recommendedName>
        <fullName evidence="3">Amidase domain-containing protein</fullName>
    </recommendedName>
</protein>
<dbReference type="EMBL" id="UINC01182711">
    <property type="protein sequence ID" value="SVD93077.1"/>
    <property type="molecule type" value="Genomic_DNA"/>
</dbReference>
<evidence type="ECO:0000256" key="1">
    <source>
        <dbReference type="SAM" id="MobiDB-lite"/>
    </source>
</evidence>
<gene>
    <name evidence="2" type="ORF">METZ01_LOCUS445931</name>
</gene>
<name>A0A382ZC55_9ZZZZ</name>
<evidence type="ECO:0008006" key="3">
    <source>
        <dbReference type="Google" id="ProtNLM"/>
    </source>
</evidence>
<accession>A0A382ZC55</accession>
<organism evidence="2">
    <name type="scientific">marine metagenome</name>
    <dbReference type="NCBI Taxonomy" id="408172"/>
    <lineage>
        <taxon>unclassified sequences</taxon>
        <taxon>metagenomes</taxon>
        <taxon>ecological metagenomes</taxon>
    </lineage>
</organism>
<reference evidence="2" key="1">
    <citation type="submission" date="2018-05" db="EMBL/GenBank/DDBJ databases">
        <authorList>
            <person name="Lanie J.A."/>
            <person name="Ng W.-L."/>
            <person name="Kazmierczak K.M."/>
            <person name="Andrzejewski T.M."/>
            <person name="Davidsen T.M."/>
            <person name="Wayne K.J."/>
            <person name="Tettelin H."/>
            <person name="Glass J.I."/>
            <person name="Rusch D."/>
            <person name="Podicherti R."/>
            <person name="Tsui H.-C.T."/>
            <person name="Winkler M.E."/>
        </authorList>
    </citation>
    <scope>NUCLEOTIDE SEQUENCE</scope>
</reference>